<accession>A0A0M3I3E5</accession>
<organism evidence="1 2">
    <name type="scientific">Ascaris lumbricoides</name>
    <name type="common">Giant roundworm</name>
    <dbReference type="NCBI Taxonomy" id="6252"/>
    <lineage>
        <taxon>Eukaryota</taxon>
        <taxon>Metazoa</taxon>
        <taxon>Ecdysozoa</taxon>
        <taxon>Nematoda</taxon>
        <taxon>Chromadorea</taxon>
        <taxon>Rhabditida</taxon>
        <taxon>Spirurina</taxon>
        <taxon>Ascaridomorpha</taxon>
        <taxon>Ascaridoidea</taxon>
        <taxon>Ascarididae</taxon>
        <taxon>Ascaris</taxon>
    </lineage>
</organism>
<keyword evidence="1" id="KW-1185">Reference proteome</keyword>
<protein>
    <submittedName>
        <fullName evidence="2">Secreted protein</fullName>
    </submittedName>
</protein>
<proteinExistence type="predicted"/>
<name>A0A0M3I3E5_ASCLU</name>
<dbReference type="Proteomes" id="UP000036681">
    <property type="component" value="Unplaced"/>
</dbReference>
<dbReference type="WBParaSite" id="ALUE_0001115801-mRNA-1">
    <property type="protein sequence ID" value="ALUE_0001115801-mRNA-1"/>
    <property type="gene ID" value="ALUE_0001115801"/>
</dbReference>
<reference evidence="2" key="1">
    <citation type="submission" date="2017-02" db="UniProtKB">
        <authorList>
            <consortium name="WormBaseParasite"/>
        </authorList>
    </citation>
    <scope>IDENTIFICATION</scope>
</reference>
<evidence type="ECO:0000313" key="2">
    <source>
        <dbReference type="WBParaSite" id="ALUE_0001115801-mRNA-1"/>
    </source>
</evidence>
<dbReference type="AlphaFoldDB" id="A0A0M3I3E5"/>
<sequence>MIGKALRVVIDRVVKGTLTHALLMLLQQSLAAGTSRGAHVSFEWIDNDRSIAHCCFSKLHATVIQR</sequence>
<evidence type="ECO:0000313" key="1">
    <source>
        <dbReference type="Proteomes" id="UP000036681"/>
    </source>
</evidence>